<sequence>MSRKREHEAEKDNGERWLLTYSDLITLLMIFFVVLYSMSKVDAQKFQAVAESLNKALGGGTPSKMELATSPTGPSLFKTGTPSAKATVPGKGTDPNNTTYTDPASSNANKNSGQGNVDAEKMSIDAIKAKLDKFAADNGIQATLVTSIEERGLVVSIQETLLFESGSAGITDRARAILEKVSTVLVSAPNQIKVEGHTDNLPINTHQYPSNWELSVIRATNVVQILQRDGITPNRLSATGYGEYRPIASNDTDAGRSKNRRIDLIILRSKYDLTEPGQQAAVSAPLTSTQTVKP</sequence>
<evidence type="ECO:0000256" key="8">
    <source>
        <dbReference type="SAM" id="MobiDB-lite"/>
    </source>
</evidence>
<dbReference type="Proteomes" id="UP000186102">
    <property type="component" value="Unassembled WGS sequence"/>
</dbReference>
<feature type="compositionally biased region" description="Polar residues" evidence="8">
    <location>
        <begin position="94"/>
        <end position="115"/>
    </location>
</feature>
<dbReference type="PANTHER" id="PTHR30329:SF21">
    <property type="entry name" value="LIPOPROTEIN YIAD-RELATED"/>
    <property type="match status" value="1"/>
</dbReference>
<evidence type="ECO:0000256" key="6">
    <source>
        <dbReference type="ARBA" id="ARBA00023136"/>
    </source>
</evidence>
<evidence type="ECO:0000313" key="12">
    <source>
        <dbReference type="Proteomes" id="UP000186102"/>
    </source>
</evidence>
<dbReference type="OrthoDB" id="9815217at2"/>
<dbReference type="Gene3D" id="3.30.1330.60">
    <property type="entry name" value="OmpA-like domain"/>
    <property type="match status" value="1"/>
</dbReference>
<evidence type="ECO:0000256" key="9">
    <source>
        <dbReference type="SAM" id="Phobius"/>
    </source>
</evidence>
<dbReference type="PROSITE" id="PS51123">
    <property type="entry name" value="OMPA_2"/>
    <property type="match status" value="1"/>
</dbReference>
<dbReference type="InterPro" id="IPR036737">
    <property type="entry name" value="OmpA-like_sf"/>
</dbReference>
<reference evidence="11 12" key="1">
    <citation type="submission" date="2016-09" db="EMBL/GenBank/DDBJ databases">
        <title>Complete genome of Desulfosporosinus sp. OL.</title>
        <authorList>
            <person name="Mardanov A."/>
            <person name="Beletsky A."/>
            <person name="Panova A."/>
            <person name="Karnachuk O."/>
            <person name="Ravin N."/>
        </authorList>
    </citation>
    <scope>NUCLEOTIDE SEQUENCE [LARGE SCALE GENOMIC DNA]</scope>
    <source>
        <strain evidence="11 12">OL</strain>
    </source>
</reference>
<dbReference type="Pfam" id="PF00691">
    <property type="entry name" value="OmpA"/>
    <property type="match status" value="1"/>
</dbReference>
<evidence type="ECO:0000256" key="7">
    <source>
        <dbReference type="PROSITE-ProRule" id="PRU00473"/>
    </source>
</evidence>
<dbReference type="RefSeq" id="WP_075363574.1">
    <property type="nucleotide sequence ID" value="NZ_MLBF01000003.1"/>
</dbReference>
<protein>
    <submittedName>
        <fullName evidence="11">Flagellar motor rotation protein MotB</fullName>
    </submittedName>
</protein>
<dbReference type="CDD" id="cd07185">
    <property type="entry name" value="OmpA_C-like"/>
    <property type="match status" value="1"/>
</dbReference>
<comment type="subcellular location">
    <subcellularLocation>
        <location evidence="1">Cell membrane</location>
        <topology evidence="1">Single-pass membrane protein</topology>
    </subcellularLocation>
</comment>
<keyword evidence="6 7" id="KW-0472">Membrane</keyword>
<dbReference type="InterPro" id="IPR006665">
    <property type="entry name" value="OmpA-like"/>
</dbReference>
<keyword evidence="4 9" id="KW-0812">Transmembrane</keyword>
<dbReference type="AlphaFoldDB" id="A0A1Q8R1S3"/>
<dbReference type="InterPro" id="IPR025713">
    <property type="entry name" value="MotB-like_N_dom"/>
</dbReference>
<evidence type="ECO:0000313" key="11">
    <source>
        <dbReference type="EMBL" id="OLN33534.1"/>
    </source>
</evidence>
<dbReference type="PANTHER" id="PTHR30329">
    <property type="entry name" value="STATOR ELEMENT OF FLAGELLAR MOTOR COMPLEX"/>
    <property type="match status" value="1"/>
</dbReference>
<dbReference type="EMBL" id="MLBF01000003">
    <property type="protein sequence ID" value="OLN33534.1"/>
    <property type="molecule type" value="Genomic_DNA"/>
</dbReference>
<evidence type="ECO:0000256" key="2">
    <source>
        <dbReference type="ARBA" id="ARBA00008914"/>
    </source>
</evidence>
<gene>
    <name evidence="11" type="ORF">DSOL_0781</name>
</gene>
<dbReference type="SUPFAM" id="SSF103088">
    <property type="entry name" value="OmpA-like"/>
    <property type="match status" value="1"/>
</dbReference>
<keyword evidence="11" id="KW-0966">Cell projection</keyword>
<organism evidence="11 12">
    <name type="scientific">Desulfosporosinus metallidurans</name>
    <dbReference type="NCBI Taxonomy" id="1888891"/>
    <lineage>
        <taxon>Bacteria</taxon>
        <taxon>Bacillati</taxon>
        <taxon>Bacillota</taxon>
        <taxon>Clostridia</taxon>
        <taxon>Eubacteriales</taxon>
        <taxon>Desulfitobacteriaceae</taxon>
        <taxon>Desulfosporosinus</taxon>
    </lineage>
</organism>
<dbReference type="InterPro" id="IPR050330">
    <property type="entry name" value="Bact_OuterMem_StrucFunc"/>
</dbReference>
<keyword evidence="3" id="KW-1003">Cell membrane</keyword>
<comment type="caution">
    <text evidence="11">The sequence shown here is derived from an EMBL/GenBank/DDBJ whole genome shotgun (WGS) entry which is preliminary data.</text>
</comment>
<keyword evidence="11" id="KW-0282">Flagellum</keyword>
<dbReference type="STRING" id="1888891.DSOL_0781"/>
<evidence type="ECO:0000256" key="1">
    <source>
        <dbReference type="ARBA" id="ARBA00004162"/>
    </source>
</evidence>
<feature type="region of interest" description="Disordered" evidence="8">
    <location>
        <begin position="59"/>
        <end position="116"/>
    </location>
</feature>
<dbReference type="GO" id="GO:0005886">
    <property type="term" value="C:plasma membrane"/>
    <property type="evidence" value="ECO:0007669"/>
    <property type="project" value="UniProtKB-SubCell"/>
</dbReference>
<evidence type="ECO:0000256" key="5">
    <source>
        <dbReference type="ARBA" id="ARBA00022989"/>
    </source>
</evidence>
<name>A0A1Q8R1S3_9FIRM</name>
<accession>A0A1Q8R1S3</accession>
<feature type="domain" description="OmpA-like" evidence="10">
    <location>
        <begin position="150"/>
        <end position="270"/>
    </location>
</feature>
<keyword evidence="5 9" id="KW-1133">Transmembrane helix</keyword>
<feature type="compositionally biased region" description="Polar residues" evidence="8">
    <location>
        <begin position="69"/>
        <end position="84"/>
    </location>
</feature>
<keyword evidence="12" id="KW-1185">Reference proteome</keyword>
<feature type="transmembrane region" description="Helical" evidence="9">
    <location>
        <begin position="21"/>
        <end position="38"/>
    </location>
</feature>
<keyword evidence="11" id="KW-0969">Cilium</keyword>
<dbReference type="Pfam" id="PF13677">
    <property type="entry name" value="MotB_plug"/>
    <property type="match status" value="1"/>
</dbReference>
<proteinExistence type="inferred from homology"/>
<evidence type="ECO:0000259" key="10">
    <source>
        <dbReference type="PROSITE" id="PS51123"/>
    </source>
</evidence>
<comment type="similarity">
    <text evidence="2">Belongs to the MotB family.</text>
</comment>
<evidence type="ECO:0000256" key="3">
    <source>
        <dbReference type="ARBA" id="ARBA00022475"/>
    </source>
</evidence>
<evidence type="ECO:0000256" key="4">
    <source>
        <dbReference type="ARBA" id="ARBA00022692"/>
    </source>
</evidence>